<proteinExistence type="predicted"/>
<dbReference type="AlphaFoldDB" id="A0A941IXH9"/>
<evidence type="ECO:0000313" key="2">
    <source>
        <dbReference type="Proteomes" id="UP000679220"/>
    </source>
</evidence>
<evidence type="ECO:0000313" key="1">
    <source>
        <dbReference type="EMBL" id="MBR8535409.1"/>
    </source>
</evidence>
<protein>
    <submittedName>
        <fullName evidence="1">Uncharacterized protein</fullName>
    </submittedName>
</protein>
<dbReference type="EMBL" id="JAGTAR010000009">
    <property type="protein sequence ID" value="MBR8535409.1"/>
    <property type="molecule type" value="Genomic_DNA"/>
</dbReference>
<organism evidence="1 2">
    <name type="scientific">Carboxylicivirga sediminis</name>
    <dbReference type="NCBI Taxonomy" id="2006564"/>
    <lineage>
        <taxon>Bacteria</taxon>
        <taxon>Pseudomonadati</taxon>
        <taxon>Bacteroidota</taxon>
        <taxon>Bacteroidia</taxon>
        <taxon>Marinilabiliales</taxon>
        <taxon>Marinilabiliaceae</taxon>
        <taxon>Carboxylicivirga</taxon>
    </lineage>
</organism>
<keyword evidence="2" id="KW-1185">Reference proteome</keyword>
<sequence length="131" mass="15558">MQANELRIGNLINVSNPAQCPFRIDGFEFLRQEDCKVEQHTEAMFGHPLTWYFKDLKPIPLTNHYFQNFGFTKDELGYWTKGDSIYSFVDRGDLGYMLVIADNEYKETYIKHVHRLQNLWFELTGEELQIK</sequence>
<comment type="caution">
    <text evidence="1">The sequence shown here is derived from an EMBL/GenBank/DDBJ whole genome shotgun (WGS) entry which is preliminary data.</text>
</comment>
<reference evidence="1" key="1">
    <citation type="journal article" date="2018" name="Int. J. Syst. Evol. Microbiol.">
        <title>Carboxylicivirga sediminis sp. nov., isolated from coastal sediment.</title>
        <authorList>
            <person name="Wang F.Q."/>
            <person name="Ren L.H."/>
            <person name="Zou R.J."/>
            <person name="Sun Y.Z."/>
            <person name="Liu X.J."/>
            <person name="Jiang F."/>
            <person name="Liu L.J."/>
        </authorList>
    </citation>
    <scope>NUCLEOTIDE SEQUENCE</scope>
    <source>
        <strain evidence="1">JR1</strain>
    </source>
</reference>
<dbReference type="Proteomes" id="UP000679220">
    <property type="component" value="Unassembled WGS sequence"/>
</dbReference>
<name>A0A941IXH9_9BACT</name>
<accession>A0A941IXH9</accession>
<dbReference type="RefSeq" id="WP_212189315.1">
    <property type="nucleotide sequence ID" value="NZ_JAGTAR010000009.1"/>
</dbReference>
<reference evidence="1" key="2">
    <citation type="submission" date="2021-04" db="EMBL/GenBank/DDBJ databases">
        <authorList>
            <person name="Zhang T."/>
            <person name="Zhang Y."/>
            <person name="Lu D."/>
            <person name="Zuo D."/>
            <person name="Du Z."/>
        </authorList>
    </citation>
    <scope>NUCLEOTIDE SEQUENCE</scope>
    <source>
        <strain evidence="1">JR1</strain>
    </source>
</reference>
<gene>
    <name evidence="1" type="ORF">KDU71_07540</name>
</gene>